<dbReference type="OrthoDB" id="8956829at2759"/>
<dbReference type="InterPro" id="IPR007110">
    <property type="entry name" value="Ig-like_dom"/>
</dbReference>
<organism evidence="6 7">
    <name type="scientific">Synaphobranchus kaupii</name>
    <name type="common">Kaup's arrowtooth eel</name>
    <dbReference type="NCBI Taxonomy" id="118154"/>
    <lineage>
        <taxon>Eukaryota</taxon>
        <taxon>Metazoa</taxon>
        <taxon>Chordata</taxon>
        <taxon>Craniata</taxon>
        <taxon>Vertebrata</taxon>
        <taxon>Euteleostomi</taxon>
        <taxon>Actinopterygii</taxon>
        <taxon>Neopterygii</taxon>
        <taxon>Teleostei</taxon>
        <taxon>Anguilliformes</taxon>
        <taxon>Synaphobranchidae</taxon>
        <taxon>Synaphobranchus</taxon>
    </lineage>
</organism>
<dbReference type="Gene3D" id="2.60.40.10">
    <property type="entry name" value="Immunoglobulins"/>
    <property type="match status" value="1"/>
</dbReference>
<evidence type="ECO:0000313" key="7">
    <source>
        <dbReference type="Proteomes" id="UP001152622"/>
    </source>
</evidence>
<keyword evidence="3" id="KW-0393">Immunoglobulin domain</keyword>
<evidence type="ECO:0000259" key="5">
    <source>
        <dbReference type="PROSITE" id="PS50835"/>
    </source>
</evidence>
<dbReference type="PANTHER" id="PTHR12207">
    <property type="entry name" value="V-SET AND TRANSMEMBRANE DOMAIN-CONTAINING PROTEIN"/>
    <property type="match status" value="1"/>
</dbReference>
<feature type="region of interest" description="Disordered" evidence="4">
    <location>
        <begin position="150"/>
        <end position="190"/>
    </location>
</feature>
<protein>
    <recommendedName>
        <fullName evidence="5">Ig-like domain-containing protein</fullName>
    </recommendedName>
</protein>
<dbReference type="Pfam" id="PF07686">
    <property type="entry name" value="V-set"/>
    <property type="match status" value="1"/>
</dbReference>
<dbReference type="InterPro" id="IPR051102">
    <property type="entry name" value="IgSF_V-set/TM_domain"/>
</dbReference>
<feature type="compositionally biased region" description="Acidic residues" evidence="4">
    <location>
        <begin position="74"/>
        <end position="91"/>
    </location>
</feature>
<dbReference type="InterPro" id="IPR013783">
    <property type="entry name" value="Ig-like_fold"/>
</dbReference>
<dbReference type="GO" id="GO:0016020">
    <property type="term" value="C:membrane"/>
    <property type="evidence" value="ECO:0007669"/>
    <property type="project" value="TreeGrafter"/>
</dbReference>
<dbReference type="PROSITE" id="PS00290">
    <property type="entry name" value="IG_MHC"/>
    <property type="match status" value="1"/>
</dbReference>
<dbReference type="SUPFAM" id="SSF48726">
    <property type="entry name" value="Immunoglobulin"/>
    <property type="match status" value="1"/>
</dbReference>
<dbReference type="PANTHER" id="PTHR12207:SF23">
    <property type="entry name" value="V-SET AND TRANSMEMBRANE DOMAIN-CONTAINING PROTEIN 2A"/>
    <property type="match status" value="1"/>
</dbReference>
<evidence type="ECO:0000313" key="6">
    <source>
        <dbReference type="EMBL" id="KAJ8336668.1"/>
    </source>
</evidence>
<sequence length="233" mass="25931">MMRTLRDFIRFVFCSSFYIQVGYSFQGRFTEQPSNITAKEGQNIEMACAFHSGTSSVYLEIQWWFLRTAEERDEEDTDSQMDITPESDPDYDGIKISTVRVQGNGISHRLHISKVGKSDQGLYECRVTHASYGELLDYKAQAYLQVTGSPRPGSGLLNKTSPLHLQKPRKNSSSIPHDAKTGPENQRLNSTSNLQATASTALKHSPASGTKITTSYGFAVLLLVYGVMKGTFL</sequence>
<keyword evidence="2" id="KW-1015">Disulfide bond</keyword>
<name>A0A9Q1EDA7_SYNKA</name>
<evidence type="ECO:0000256" key="2">
    <source>
        <dbReference type="ARBA" id="ARBA00023157"/>
    </source>
</evidence>
<keyword evidence="7" id="KW-1185">Reference proteome</keyword>
<dbReference type="PROSITE" id="PS50835">
    <property type="entry name" value="IG_LIKE"/>
    <property type="match status" value="1"/>
</dbReference>
<comment type="caution">
    <text evidence="6">The sequence shown here is derived from an EMBL/GenBank/DDBJ whole genome shotgun (WGS) entry which is preliminary data.</text>
</comment>
<accession>A0A9Q1EDA7</accession>
<gene>
    <name evidence="6" type="ORF">SKAU_G00378880</name>
</gene>
<dbReference type="InterPro" id="IPR003006">
    <property type="entry name" value="Ig/MHC_CS"/>
</dbReference>
<proteinExistence type="predicted"/>
<dbReference type="Proteomes" id="UP001152622">
    <property type="component" value="Chromosome 19"/>
</dbReference>
<dbReference type="AlphaFoldDB" id="A0A9Q1EDA7"/>
<feature type="region of interest" description="Disordered" evidence="4">
    <location>
        <begin position="74"/>
        <end position="93"/>
    </location>
</feature>
<dbReference type="InterPro" id="IPR003599">
    <property type="entry name" value="Ig_sub"/>
</dbReference>
<evidence type="ECO:0000256" key="3">
    <source>
        <dbReference type="ARBA" id="ARBA00023319"/>
    </source>
</evidence>
<dbReference type="EMBL" id="JAINUF010000019">
    <property type="protein sequence ID" value="KAJ8336668.1"/>
    <property type="molecule type" value="Genomic_DNA"/>
</dbReference>
<reference evidence="6" key="1">
    <citation type="journal article" date="2023" name="Science">
        <title>Genome structures resolve the early diversification of teleost fishes.</title>
        <authorList>
            <person name="Parey E."/>
            <person name="Louis A."/>
            <person name="Montfort J."/>
            <person name="Bouchez O."/>
            <person name="Roques C."/>
            <person name="Iampietro C."/>
            <person name="Lluch J."/>
            <person name="Castinel A."/>
            <person name="Donnadieu C."/>
            <person name="Desvignes T."/>
            <person name="Floi Bucao C."/>
            <person name="Jouanno E."/>
            <person name="Wen M."/>
            <person name="Mejri S."/>
            <person name="Dirks R."/>
            <person name="Jansen H."/>
            <person name="Henkel C."/>
            <person name="Chen W.J."/>
            <person name="Zahm M."/>
            <person name="Cabau C."/>
            <person name="Klopp C."/>
            <person name="Thompson A.W."/>
            <person name="Robinson-Rechavi M."/>
            <person name="Braasch I."/>
            <person name="Lecointre G."/>
            <person name="Bobe J."/>
            <person name="Postlethwait J.H."/>
            <person name="Berthelot C."/>
            <person name="Roest Crollius H."/>
            <person name="Guiguen Y."/>
        </authorList>
    </citation>
    <scope>NUCLEOTIDE SEQUENCE</scope>
    <source>
        <strain evidence="6">WJC10195</strain>
    </source>
</reference>
<dbReference type="InterPro" id="IPR013106">
    <property type="entry name" value="Ig_V-set"/>
</dbReference>
<feature type="domain" description="Ig-like" evidence="5">
    <location>
        <begin position="27"/>
        <end position="141"/>
    </location>
</feature>
<dbReference type="SMART" id="SM00409">
    <property type="entry name" value="IG"/>
    <property type="match status" value="1"/>
</dbReference>
<dbReference type="InterPro" id="IPR036179">
    <property type="entry name" value="Ig-like_dom_sf"/>
</dbReference>
<keyword evidence="1" id="KW-0732">Signal</keyword>
<evidence type="ECO:0000256" key="4">
    <source>
        <dbReference type="SAM" id="MobiDB-lite"/>
    </source>
</evidence>
<evidence type="ECO:0000256" key="1">
    <source>
        <dbReference type="ARBA" id="ARBA00022729"/>
    </source>
</evidence>